<dbReference type="SUPFAM" id="SSF55666">
    <property type="entry name" value="Ribonuclease PH domain 2-like"/>
    <property type="match status" value="1"/>
</dbReference>
<dbReference type="GO" id="GO:0034473">
    <property type="term" value="P:U1 snRNA 3'-end processing"/>
    <property type="evidence" value="ECO:0000318"/>
    <property type="project" value="GO_Central"/>
</dbReference>
<dbReference type="GO" id="GO:0071035">
    <property type="term" value="P:nuclear polyadenylation-dependent rRNA catabolic process"/>
    <property type="evidence" value="ECO:0000318"/>
    <property type="project" value="GO_Central"/>
</dbReference>
<dbReference type="GO" id="GO:0071038">
    <property type="term" value="P:TRAMP-dependent tRNA surveillance pathway"/>
    <property type="evidence" value="ECO:0000318"/>
    <property type="project" value="GO_Central"/>
</dbReference>
<dbReference type="GO" id="GO:0034476">
    <property type="term" value="P:U5 snRNA 3'-end processing"/>
    <property type="evidence" value="ECO:0000318"/>
    <property type="project" value="GO_Central"/>
</dbReference>
<comment type="similarity">
    <text evidence="3">Belongs to the RNase PH family.</text>
</comment>
<dbReference type="GO" id="GO:0035925">
    <property type="term" value="F:mRNA 3'-UTR AU-rich region binding"/>
    <property type="evidence" value="ECO:0000318"/>
    <property type="project" value="GO_Central"/>
</dbReference>
<comment type="subcellular location">
    <subcellularLocation>
        <location evidence="2">Cytoplasm</location>
    </subcellularLocation>
    <subcellularLocation>
        <location evidence="1">Nucleus</location>
    </subcellularLocation>
</comment>
<dbReference type="OMA" id="VCSIQKA"/>
<keyword evidence="4" id="KW-0963">Cytoplasm</keyword>
<dbReference type="InterPro" id="IPR027408">
    <property type="entry name" value="PNPase/RNase_PH_dom_sf"/>
</dbReference>
<dbReference type="Pfam" id="PF01138">
    <property type="entry name" value="RNase_PH"/>
    <property type="match status" value="1"/>
</dbReference>
<dbReference type="InterPro" id="IPR015847">
    <property type="entry name" value="ExoRNase_PH_dom2"/>
</dbReference>
<dbReference type="Pfam" id="PF03725">
    <property type="entry name" value="RNase_PH_C"/>
    <property type="match status" value="1"/>
</dbReference>
<dbReference type="eggNOG" id="KOG1614">
    <property type="taxonomic scope" value="Eukaryota"/>
</dbReference>
<dbReference type="SUPFAM" id="SSF54211">
    <property type="entry name" value="Ribosomal protein S5 domain 2-like"/>
    <property type="match status" value="1"/>
</dbReference>
<dbReference type="FunFam" id="3.30.230.70:FF:000040">
    <property type="entry name" value="EXOSome (Multiexonuclease complex) component"/>
    <property type="match status" value="1"/>
</dbReference>
<dbReference type="InParanoid" id="A9USE9"/>
<dbReference type="InterPro" id="IPR020568">
    <property type="entry name" value="Ribosomal_Su5_D2-typ_SF"/>
</dbReference>
<accession>A9USE9</accession>
<name>A9USE9_MONBE</name>
<organism evidence="10 11">
    <name type="scientific">Monosiga brevicollis</name>
    <name type="common">Choanoflagellate</name>
    <dbReference type="NCBI Taxonomy" id="81824"/>
    <lineage>
        <taxon>Eukaryota</taxon>
        <taxon>Choanoflagellata</taxon>
        <taxon>Craspedida</taxon>
        <taxon>Salpingoecidae</taxon>
        <taxon>Monosiga</taxon>
    </lineage>
</organism>
<protein>
    <submittedName>
        <fullName evidence="10">Uncharacterized protein</fullName>
    </submittedName>
</protein>
<dbReference type="STRING" id="81824.A9USE9"/>
<evidence type="ECO:0000313" key="10">
    <source>
        <dbReference type="EMBL" id="EDQ92090.1"/>
    </source>
</evidence>
<keyword evidence="5" id="KW-0694">RNA-binding</keyword>
<dbReference type="GO" id="GO:0071028">
    <property type="term" value="P:nuclear mRNA surveillance"/>
    <property type="evidence" value="ECO:0000318"/>
    <property type="project" value="GO_Central"/>
</dbReference>
<dbReference type="AlphaFoldDB" id="A9USE9"/>
<proteinExistence type="inferred from homology"/>
<dbReference type="KEGG" id="mbr:MONBRDRAFT_31214"/>
<evidence type="ECO:0000256" key="4">
    <source>
        <dbReference type="ARBA" id="ARBA00022490"/>
    </source>
</evidence>
<dbReference type="CDD" id="cd11368">
    <property type="entry name" value="RNase_PH_RRP45"/>
    <property type="match status" value="1"/>
</dbReference>
<sequence length="330" mass="35705">MKARPWSTSEKEFVLNALDSADEDEPARLDGRHRHEHRECKFTFHQTPGFVELALGKTRVMAQLTCEVVAPHPDYDSEGFFRFNVSIAAGAGIAYAAQRSSSEEIVELTRLLERAFKEARAIDSESLCIVKGEKVWEVRVDVTVLENGGNMADGVCLAALAGILTFRRPYVSLTGGQVKIHSLEEHEPVSLSVHHRPIAVTIASIAGGRHLLVDPTSLEEAVAEGCITVCLNGHGEICSINSGGGTPLSPEQMKELLQLAKRKHAVFNHTLEQAMRDAGHVFEVDSILQAKQDGVQGSAADYMDTAADDVPHTGGPRSARVEEPGAALLA</sequence>
<dbReference type="Proteomes" id="UP000001357">
    <property type="component" value="Unassembled WGS sequence"/>
</dbReference>
<dbReference type="GO" id="GO:0034475">
    <property type="term" value="P:U4 snRNA 3'-end processing"/>
    <property type="evidence" value="ECO:0000318"/>
    <property type="project" value="GO_Central"/>
</dbReference>
<evidence type="ECO:0000259" key="8">
    <source>
        <dbReference type="Pfam" id="PF01138"/>
    </source>
</evidence>
<dbReference type="GeneID" id="5888748"/>
<dbReference type="PANTHER" id="PTHR11097:SF14">
    <property type="entry name" value="EXOSOME COMPLEX COMPONENT RRP45"/>
    <property type="match status" value="1"/>
</dbReference>
<evidence type="ECO:0000256" key="2">
    <source>
        <dbReference type="ARBA" id="ARBA00004496"/>
    </source>
</evidence>
<dbReference type="RefSeq" id="XP_001743376.1">
    <property type="nucleotide sequence ID" value="XM_001743324.1"/>
</dbReference>
<dbReference type="FunCoup" id="A9USE9">
    <property type="interactions" value="1465"/>
</dbReference>
<evidence type="ECO:0000256" key="6">
    <source>
        <dbReference type="ARBA" id="ARBA00023242"/>
    </source>
</evidence>
<evidence type="ECO:0000256" key="5">
    <source>
        <dbReference type="ARBA" id="ARBA00022884"/>
    </source>
</evidence>
<dbReference type="InterPro" id="IPR036345">
    <property type="entry name" value="ExoRNase_PH_dom2_sf"/>
</dbReference>
<feature type="region of interest" description="Disordered" evidence="7">
    <location>
        <begin position="305"/>
        <end position="330"/>
    </location>
</feature>
<evidence type="ECO:0000259" key="9">
    <source>
        <dbReference type="Pfam" id="PF03725"/>
    </source>
</evidence>
<feature type="domain" description="Exoribonuclease phosphorolytic" evidence="9">
    <location>
        <begin position="195"/>
        <end position="262"/>
    </location>
</feature>
<dbReference type="GO" id="GO:0000177">
    <property type="term" value="C:cytoplasmic exosome (RNase complex)"/>
    <property type="evidence" value="ECO:0000318"/>
    <property type="project" value="GO_Central"/>
</dbReference>
<keyword evidence="6" id="KW-0539">Nucleus</keyword>
<evidence type="ECO:0000256" key="3">
    <source>
        <dbReference type="ARBA" id="ARBA00006678"/>
    </source>
</evidence>
<dbReference type="GO" id="GO:0000467">
    <property type="term" value="P:exonucleolytic trimming to generate mature 3'-end of 5.8S rRNA from tricistronic rRNA transcript (SSU-rRNA, 5.8S rRNA, LSU-rRNA)"/>
    <property type="evidence" value="ECO:0000318"/>
    <property type="project" value="GO_Central"/>
</dbReference>
<dbReference type="InterPro" id="IPR050590">
    <property type="entry name" value="Exosome_comp_Rrp42_subfam"/>
</dbReference>
<dbReference type="InterPro" id="IPR001247">
    <property type="entry name" value="ExoRNase_PH_dom1"/>
</dbReference>
<dbReference type="GO" id="GO:0016075">
    <property type="term" value="P:rRNA catabolic process"/>
    <property type="evidence" value="ECO:0000318"/>
    <property type="project" value="GO_Central"/>
</dbReference>
<dbReference type="PANTHER" id="PTHR11097">
    <property type="entry name" value="EXOSOME COMPLEX EXONUCLEASE RIBOSOMAL RNA PROCESSING PROTEIN"/>
    <property type="match status" value="1"/>
</dbReference>
<evidence type="ECO:0000313" key="11">
    <source>
        <dbReference type="Proteomes" id="UP000001357"/>
    </source>
</evidence>
<dbReference type="InterPro" id="IPR033100">
    <property type="entry name" value="Rrp45"/>
</dbReference>
<reference evidence="10 11" key="1">
    <citation type="journal article" date="2008" name="Nature">
        <title>The genome of the choanoflagellate Monosiga brevicollis and the origin of metazoans.</title>
        <authorList>
            <consortium name="JGI Sequencing"/>
            <person name="King N."/>
            <person name="Westbrook M.J."/>
            <person name="Young S.L."/>
            <person name="Kuo A."/>
            <person name="Abedin M."/>
            <person name="Chapman J."/>
            <person name="Fairclough S."/>
            <person name="Hellsten U."/>
            <person name="Isogai Y."/>
            <person name="Letunic I."/>
            <person name="Marr M."/>
            <person name="Pincus D."/>
            <person name="Putnam N."/>
            <person name="Rokas A."/>
            <person name="Wright K.J."/>
            <person name="Zuzow R."/>
            <person name="Dirks W."/>
            <person name="Good M."/>
            <person name="Goodstein D."/>
            <person name="Lemons D."/>
            <person name="Li W."/>
            <person name="Lyons J.B."/>
            <person name="Morris A."/>
            <person name="Nichols S."/>
            <person name="Richter D.J."/>
            <person name="Salamov A."/>
            <person name="Bork P."/>
            <person name="Lim W.A."/>
            <person name="Manning G."/>
            <person name="Miller W.T."/>
            <person name="McGinnis W."/>
            <person name="Shapiro H."/>
            <person name="Tjian R."/>
            <person name="Grigoriev I.V."/>
            <person name="Rokhsar D."/>
        </authorList>
    </citation>
    <scope>NUCLEOTIDE SEQUENCE [LARGE SCALE GENOMIC DNA]</scope>
    <source>
        <strain evidence="11">MX1 / ATCC 50154</strain>
    </source>
</reference>
<feature type="domain" description="Exoribonuclease phosphorolytic" evidence="8">
    <location>
        <begin position="44"/>
        <end position="169"/>
    </location>
</feature>
<evidence type="ECO:0000256" key="7">
    <source>
        <dbReference type="SAM" id="MobiDB-lite"/>
    </source>
</evidence>
<evidence type="ECO:0000256" key="1">
    <source>
        <dbReference type="ARBA" id="ARBA00004123"/>
    </source>
</evidence>
<dbReference type="EMBL" id="CH991544">
    <property type="protein sequence ID" value="EDQ92090.1"/>
    <property type="molecule type" value="Genomic_DNA"/>
</dbReference>
<dbReference type="Gene3D" id="3.30.230.70">
    <property type="entry name" value="GHMP Kinase, N-terminal domain"/>
    <property type="match status" value="1"/>
</dbReference>
<dbReference type="GO" id="GO:0000176">
    <property type="term" value="C:nuclear exosome (RNase complex)"/>
    <property type="evidence" value="ECO:0000318"/>
    <property type="project" value="GO_Central"/>
</dbReference>
<keyword evidence="11" id="KW-1185">Reference proteome</keyword>
<gene>
    <name evidence="10" type="ORF">MONBRDRAFT_31214</name>
</gene>